<dbReference type="GO" id="GO:0005763">
    <property type="term" value="C:mitochondrial small ribosomal subunit"/>
    <property type="evidence" value="ECO:0007669"/>
    <property type="project" value="EnsemblFungi"/>
</dbReference>
<gene>
    <name evidence="2" type="ORF">Kpol_1025p21</name>
</gene>
<dbReference type="RefSeq" id="XP_001644959.1">
    <property type="nucleotide sequence ID" value="XM_001644909.1"/>
</dbReference>
<feature type="region of interest" description="Disordered" evidence="1">
    <location>
        <begin position="304"/>
        <end position="331"/>
    </location>
</feature>
<protein>
    <submittedName>
        <fullName evidence="2">Uncharacterized protein</fullName>
    </submittedName>
</protein>
<evidence type="ECO:0000313" key="3">
    <source>
        <dbReference type="Proteomes" id="UP000000267"/>
    </source>
</evidence>
<evidence type="ECO:0000313" key="2">
    <source>
        <dbReference type="EMBL" id="EDO17101.1"/>
    </source>
</evidence>
<dbReference type="Proteomes" id="UP000000267">
    <property type="component" value="Unassembled WGS sequence"/>
</dbReference>
<dbReference type="PhylomeDB" id="A7TKU6"/>
<organism evidence="3">
    <name type="scientific">Vanderwaltozyma polyspora (strain ATCC 22028 / DSM 70294 / BCRC 21397 / CBS 2163 / NBRC 10782 / NRRL Y-8283 / UCD 57-17)</name>
    <name type="common">Kluyveromyces polysporus</name>
    <dbReference type="NCBI Taxonomy" id="436907"/>
    <lineage>
        <taxon>Eukaryota</taxon>
        <taxon>Fungi</taxon>
        <taxon>Dikarya</taxon>
        <taxon>Ascomycota</taxon>
        <taxon>Saccharomycotina</taxon>
        <taxon>Saccharomycetes</taxon>
        <taxon>Saccharomycetales</taxon>
        <taxon>Saccharomycetaceae</taxon>
        <taxon>Vanderwaltozyma</taxon>
    </lineage>
</organism>
<name>A7TKU6_VANPO</name>
<dbReference type="InParanoid" id="A7TKU6"/>
<proteinExistence type="predicted"/>
<dbReference type="STRING" id="436907.A7TKU6"/>
<dbReference type="AlphaFoldDB" id="A7TKU6"/>
<evidence type="ECO:0000256" key="1">
    <source>
        <dbReference type="SAM" id="MobiDB-lite"/>
    </source>
</evidence>
<dbReference type="InterPro" id="IPR059185">
    <property type="entry name" value="MRP13_sacc"/>
</dbReference>
<sequence length="331" mass="38561">MSSLRALSFKRFSSSLSPKQQLDEFLLYNKTPVKNRPWIYRRKNANVLLALDLKDPDTGKAVKPRKPFQIIGRDVLNQYMNTIKPHSGELLNWFRDWTSLTTRRAPVWMYINNKLLQNMLIASFFELGSYTHLVSALYSKKSSFIEAGNSKSFDLEHFFNTIIMCNIHRNYVRGYKDSELTKRKVIAAWKTCSYKKDATGISKILVNTLCRQQGIQDTDFIRIRFNDSINLPLLENIGAASQEDLTKFHSDNIGNYLRTRTIMDFNDNVDSKIVDFVNGFKSVQQKLNKEDIYDKYKVSMTEIWKQEPKEKEEAKEAEKESATEKETSNKE</sequence>
<dbReference type="CDD" id="cd23704">
    <property type="entry name" value="mS44"/>
    <property type="match status" value="1"/>
</dbReference>
<dbReference type="KEGG" id="vpo:Kpol_1025p21"/>
<dbReference type="GeneID" id="5545293"/>
<dbReference type="EMBL" id="DS480410">
    <property type="protein sequence ID" value="EDO17101.1"/>
    <property type="molecule type" value="Genomic_DNA"/>
</dbReference>
<dbReference type="OrthoDB" id="4061106at2759"/>
<dbReference type="GO" id="GO:0003735">
    <property type="term" value="F:structural constituent of ribosome"/>
    <property type="evidence" value="ECO:0007669"/>
    <property type="project" value="EnsemblFungi"/>
</dbReference>
<dbReference type="HOGENOM" id="CLU_894829_0_0_1"/>
<dbReference type="FunCoup" id="A7TKU6">
    <property type="interactions" value="136"/>
</dbReference>
<accession>A7TKU6</accession>
<reference evidence="2 3" key="1">
    <citation type="journal article" date="2007" name="Proc. Natl. Acad. Sci. U.S.A.">
        <title>Independent sorting-out of thousands of duplicated gene pairs in two yeast species descended from a whole-genome duplication.</title>
        <authorList>
            <person name="Scannell D.R."/>
            <person name="Frank A.C."/>
            <person name="Conant G.C."/>
            <person name="Byrne K.P."/>
            <person name="Woolfit M."/>
            <person name="Wolfe K.H."/>
        </authorList>
    </citation>
    <scope>NUCLEOTIDE SEQUENCE [LARGE SCALE GENOMIC DNA]</scope>
    <source>
        <strain evidence="3">ATCC 22028 / DSM 70294 / BCRC 21397 / CBS 2163 / NBRC 10782 / NRRL Y-8283 / UCD 57-17</strain>
    </source>
</reference>
<dbReference type="OMA" id="YRPKNAN"/>
<keyword evidence="3" id="KW-1185">Reference proteome</keyword>
<dbReference type="eggNOG" id="ENOG502RYVU">
    <property type="taxonomic scope" value="Eukaryota"/>
</dbReference>